<proteinExistence type="predicted"/>
<dbReference type="AlphaFoldDB" id="A0A8H7BQD6"/>
<dbReference type="CDD" id="cd00130">
    <property type="entry name" value="PAS"/>
    <property type="match status" value="2"/>
</dbReference>
<name>A0A8H7BQD6_9FUNG</name>
<evidence type="ECO:0000259" key="1">
    <source>
        <dbReference type="PROSITE" id="PS50112"/>
    </source>
</evidence>
<keyword evidence="3" id="KW-1185">Reference proteome</keyword>
<evidence type="ECO:0000313" key="2">
    <source>
        <dbReference type="EMBL" id="KAF7727874.1"/>
    </source>
</evidence>
<gene>
    <name evidence="2" type="ORF">EC973_006987</name>
</gene>
<organism evidence="2 3">
    <name type="scientific">Apophysomyces ossiformis</name>
    <dbReference type="NCBI Taxonomy" id="679940"/>
    <lineage>
        <taxon>Eukaryota</taxon>
        <taxon>Fungi</taxon>
        <taxon>Fungi incertae sedis</taxon>
        <taxon>Mucoromycota</taxon>
        <taxon>Mucoromycotina</taxon>
        <taxon>Mucoromycetes</taxon>
        <taxon>Mucorales</taxon>
        <taxon>Mucorineae</taxon>
        <taxon>Mucoraceae</taxon>
        <taxon>Apophysomyces</taxon>
    </lineage>
</organism>
<dbReference type="InterPro" id="IPR000014">
    <property type="entry name" value="PAS"/>
</dbReference>
<protein>
    <recommendedName>
        <fullName evidence="1">PAS domain-containing protein</fullName>
    </recommendedName>
</protein>
<dbReference type="Proteomes" id="UP000605846">
    <property type="component" value="Unassembled WGS sequence"/>
</dbReference>
<evidence type="ECO:0000313" key="3">
    <source>
        <dbReference type="Proteomes" id="UP000605846"/>
    </source>
</evidence>
<sequence length="362" mass="40511">MSPQHSFHHCPLRSSSLLIVSQAKQTIVSATDELFDLLGYTPSQLIGHNLAILDLHRPHPTRVLARHESQGQVLLEVCVHPDPLDPSAGLDYWLLRPAYTPHTLLSPSLSIPQIPTTTQSSSAMTVLRLDNHGTIELAHLSPAFRQPVSELLDRPLLSFLHPTDVRTIRWQSPEDQYEWMTLTVMNVPRRLSCAALEDPLNKPICILRPIRSEGSCAAATSVNGFLRFISAIHGATMTAAVWSTSIEKAIEAMQLAVHHANTYMVEFLAHMLISVADLVMDYVEPGGEWQRDAYPVVHVEQGNKVRETVELRQRLGRLSRRLAFVQQMRKWAGSSYVAQRSLETLGIVGIFDYIEESVRKAA</sequence>
<dbReference type="OrthoDB" id="2338553at2759"/>
<accession>A0A8H7BQD6</accession>
<reference evidence="2" key="1">
    <citation type="submission" date="2020-01" db="EMBL/GenBank/DDBJ databases">
        <title>Genome Sequencing of Three Apophysomyces-Like Fungal Strains Confirms a Novel Fungal Genus in the Mucoromycota with divergent Burkholderia-like Endosymbiotic Bacteria.</title>
        <authorList>
            <person name="Stajich J.E."/>
            <person name="Macias A.M."/>
            <person name="Carter-House D."/>
            <person name="Lovett B."/>
            <person name="Kasson L.R."/>
            <person name="Berry K."/>
            <person name="Grigoriev I."/>
            <person name="Chang Y."/>
            <person name="Spatafora J."/>
            <person name="Kasson M.T."/>
        </authorList>
    </citation>
    <scope>NUCLEOTIDE SEQUENCE</scope>
    <source>
        <strain evidence="2">NRRL A-21654</strain>
    </source>
</reference>
<comment type="caution">
    <text evidence="2">The sequence shown here is derived from an EMBL/GenBank/DDBJ whole genome shotgun (WGS) entry which is preliminary data.</text>
</comment>
<feature type="domain" description="PAS" evidence="1">
    <location>
        <begin position="18"/>
        <end position="58"/>
    </location>
</feature>
<dbReference type="PROSITE" id="PS50112">
    <property type="entry name" value="PAS"/>
    <property type="match status" value="1"/>
</dbReference>
<dbReference type="EMBL" id="JABAYA010000048">
    <property type="protein sequence ID" value="KAF7727874.1"/>
    <property type="molecule type" value="Genomic_DNA"/>
</dbReference>